<dbReference type="AlphaFoldDB" id="A0A4Y6PTP7"/>
<dbReference type="PANTHER" id="PTHR45947:SF3">
    <property type="entry name" value="SULFOQUINOVOSYL TRANSFERASE SQD2"/>
    <property type="match status" value="1"/>
</dbReference>
<gene>
    <name evidence="2" type="ORF">FIV42_13300</name>
</gene>
<evidence type="ECO:0000313" key="3">
    <source>
        <dbReference type="Proteomes" id="UP000315995"/>
    </source>
</evidence>
<dbReference type="GO" id="GO:0016757">
    <property type="term" value="F:glycosyltransferase activity"/>
    <property type="evidence" value="ECO:0007669"/>
    <property type="project" value="InterPro"/>
</dbReference>
<name>A0A4Y6PTP7_PERCE</name>
<organism evidence="2 3">
    <name type="scientific">Persicimonas caeni</name>
    <dbReference type="NCBI Taxonomy" id="2292766"/>
    <lineage>
        <taxon>Bacteria</taxon>
        <taxon>Deltaproteobacteria</taxon>
        <taxon>Bradymonadales</taxon>
        <taxon>Bradymonadaceae</taxon>
        <taxon>Persicimonas</taxon>
    </lineage>
</organism>
<dbReference type="Proteomes" id="UP000315995">
    <property type="component" value="Chromosome"/>
</dbReference>
<dbReference type="InterPro" id="IPR001296">
    <property type="entry name" value="Glyco_trans_1"/>
</dbReference>
<dbReference type="PANTHER" id="PTHR45947">
    <property type="entry name" value="SULFOQUINOVOSYL TRANSFERASE SQD2"/>
    <property type="match status" value="1"/>
</dbReference>
<dbReference type="InterPro" id="IPR050194">
    <property type="entry name" value="Glycosyltransferase_grp1"/>
</dbReference>
<dbReference type="Pfam" id="PF00534">
    <property type="entry name" value="Glycos_transf_1"/>
    <property type="match status" value="1"/>
</dbReference>
<dbReference type="SUPFAM" id="SSF53756">
    <property type="entry name" value="UDP-Glycosyltransferase/glycogen phosphorylase"/>
    <property type="match status" value="1"/>
</dbReference>
<dbReference type="RefSeq" id="WP_141198171.1">
    <property type="nucleotide sequence ID" value="NZ_CP041186.1"/>
</dbReference>
<accession>A0A5B8Y4P5</accession>
<proteinExistence type="predicted"/>
<dbReference type="Gene3D" id="3.40.50.2000">
    <property type="entry name" value="Glycogen Phosphorylase B"/>
    <property type="match status" value="2"/>
</dbReference>
<keyword evidence="3" id="KW-1185">Reference proteome</keyword>
<evidence type="ECO:0000259" key="1">
    <source>
        <dbReference type="Pfam" id="PF00534"/>
    </source>
</evidence>
<keyword evidence="2" id="KW-0808">Transferase</keyword>
<evidence type="ECO:0000313" key="2">
    <source>
        <dbReference type="EMBL" id="QDG51691.1"/>
    </source>
</evidence>
<dbReference type="CDD" id="cd03801">
    <property type="entry name" value="GT4_PimA-like"/>
    <property type="match status" value="1"/>
</dbReference>
<accession>A0A4Y6PTP7</accession>
<feature type="domain" description="Glycosyl transferase family 1" evidence="1">
    <location>
        <begin position="199"/>
        <end position="368"/>
    </location>
</feature>
<protein>
    <submittedName>
        <fullName evidence="2">Glycosyltransferase family 4 protein</fullName>
    </submittedName>
</protein>
<dbReference type="EMBL" id="CP041186">
    <property type="protein sequence ID" value="QDG51691.1"/>
    <property type="molecule type" value="Genomic_DNA"/>
</dbReference>
<sequence length="393" mass="44302">MTKPRIAVVVSHPIQHFCPQYASWSESEEWDLQVFFASTAGMEAYQDENFGQEIKWEGLELNFPHVFLNDGEAISPSPSLDAPELETRLAAYGPDVVIVYGYIQKLQRRALRWGSKHCQRVLMISDSEDRTERPMYKEALKKLALPKLFEQVDGFLTVGDANEDYYRAYGVPPQQFFRTFFPIDRDYFQKAFESRAEMRSELRAEYGIPNDHMVVSVVGKLVDWKRQQDLIHAQQILRRNHPKTTTLIIGSGPTEDELREMVDRSQAEGVIFTGFVQPTELPKFYAATDVYVHTASHEPHSLAISEAIFMGCAAVISDRCGSYGPTDDVRPGHNGFVYECGEPEALSQKLAVLAANPEMCAEFGGASRRFAQFHQELAHGGSLRAALRAVGVL</sequence>
<dbReference type="OrthoDB" id="5443996at2"/>
<reference evidence="2 3" key="1">
    <citation type="submission" date="2019-06" db="EMBL/GenBank/DDBJ databases">
        <title>Persicimonas caeni gen. nov., sp. nov., a predatory bacterium isolated from solar saltern.</title>
        <authorList>
            <person name="Wang S."/>
        </authorList>
    </citation>
    <scope>NUCLEOTIDE SEQUENCE [LARGE SCALE GENOMIC DNA]</scope>
    <source>
        <strain evidence="2 3">YN101</strain>
    </source>
</reference>